<dbReference type="InterPro" id="IPR050229">
    <property type="entry name" value="GlpE_sulfurtransferase"/>
</dbReference>
<feature type="domain" description="Rhodanese" evidence="1">
    <location>
        <begin position="21"/>
        <end position="102"/>
    </location>
</feature>
<dbReference type="InterPro" id="IPR001763">
    <property type="entry name" value="Rhodanese-like_dom"/>
</dbReference>
<organism evidence="2 3">
    <name type="scientific">Massiliimalia timonensis</name>
    <dbReference type="NCBI Taxonomy" id="1987501"/>
    <lineage>
        <taxon>Bacteria</taxon>
        <taxon>Bacillati</taxon>
        <taxon>Bacillota</taxon>
        <taxon>Clostridia</taxon>
        <taxon>Eubacteriales</taxon>
        <taxon>Oscillospiraceae</taxon>
        <taxon>Massiliimalia</taxon>
    </lineage>
</organism>
<dbReference type="EMBL" id="JACRTL010000001">
    <property type="protein sequence ID" value="MBC8609952.1"/>
    <property type="molecule type" value="Genomic_DNA"/>
</dbReference>
<dbReference type="PANTHER" id="PTHR43031">
    <property type="entry name" value="FAD-DEPENDENT OXIDOREDUCTASE"/>
    <property type="match status" value="1"/>
</dbReference>
<name>A0A8J6PA12_9FIRM</name>
<keyword evidence="3" id="KW-1185">Reference proteome</keyword>
<dbReference type="AlphaFoldDB" id="A0A8J6PA12"/>
<gene>
    <name evidence="2" type="ORF">H8702_02300</name>
</gene>
<proteinExistence type="predicted"/>
<accession>A0A8J6PA12</accession>
<comment type="caution">
    <text evidence="2">The sequence shown here is derived from an EMBL/GenBank/DDBJ whole genome shotgun (WGS) entry which is preliminary data.</text>
</comment>
<evidence type="ECO:0000313" key="2">
    <source>
        <dbReference type="EMBL" id="MBC8609952.1"/>
    </source>
</evidence>
<dbReference type="InterPro" id="IPR036873">
    <property type="entry name" value="Rhodanese-like_dom_sf"/>
</dbReference>
<reference evidence="2" key="1">
    <citation type="submission" date="2020-08" db="EMBL/GenBank/DDBJ databases">
        <title>Genome public.</title>
        <authorList>
            <person name="Liu C."/>
            <person name="Sun Q."/>
        </authorList>
    </citation>
    <scope>NUCLEOTIDE SEQUENCE</scope>
    <source>
        <strain evidence="2">NSJ-15</strain>
    </source>
</reference>
<dbReference type="Gene3D" id="3.40.250.10">
    <property type="entry name" value="Rhodanese-like domain"/>
    <property type="match status" value="1"/>
</dbReference>
<dbReference type="PROSITE" id="PS50206">
    <property type="entry name" value="RHODANESE_3"/>
    <property type="match status" value="1"/>
</dbReference>
<dbReference type="SMART" id="SM00450">
    <property type="entry name" value="RHOD"/>
    <property type="match status" value="1"/>
</dbReference>
<protein>
    <submittedName>
        <fullName evidence="2">Rhodanese-like domain-containing protein</fullName>
    </submittedName>
</protein>
<dbReference type="RefSeq" id="WP_093988370.1">
    <property type="nucleotide sequence ID" value="NZ_FYDD01000003.1"/>
</dbReference>
<evidence type="ECO:0000259" key="1">
    <source>
        <dbReference type="PROSITE" id="PS50206"/>
    </source>
</evidence>
<evidence type="ECO:0000313" key="3">
    <source>
        <dbReference type="Proteomes" id="UP000632659"/>
    </source>
</evidence>
<dbReference type="CDD" id="cd00158">
    <property type="entry name" value="RHOD"/>
    <property type="match status" value="1"/>
</dbReference>
<dbReference type="PANTHER" id="PTHR43031:SF1">
    <property type="entry name" value="PYRIDINE NUCLEOTIDE-DISULPHIDE OXIDOREDUCTASE"/>
    <property type="match status" value="1"/>
</dbReference>
<dbReference type="Pfam" id="PF00581">
    <property type="entry name" value="Rhodanese"/>
    <property type="match status" value="1"/>
</dbReference>
<sequence>MNLLNLFQRPDINQLAKEAQNDPEIALIDVRTDDEYETEHIPGSIHLELSKANELPDLIPDLEHKIYVYCHSGMRSEQACAIFQNMGYQNVTNIGGIASWKG</sequence>
<dbReference type="OrthoDB" id="9800872at2"/>
<dbReference type="Proteomes" id="UP000632659">
    <property type="component" value="Unassembled WGS sequence"/>
</dbReference>
<dbReference type="SUPFAM" id="SSF52821">
    <property type="entry name" value="Rhodanese/Cell cycle control phosphatase"/>
    <property type="match status" value="1"/>
</dbReference>